<evidence type="ECO:0000256" key="1">
    <source>
        <dbReference type="ARBA" id="ARBA00000085"/>
    </source>
</evidence>
<feature type="domain" description="HPt" evidence="18">
    <location>
        <begin position="1"/>
        <end position="105"/>
    </location>
</feature>
<dbReference type="Pfam" id="PF07194">
    <property type="entry name" value="P2"/>
    <property type="match status" value="1"/>
</dbReference>
<keyword evidence="12" id="KW-0902">Two-component regulatory system</keyword>
<evidence type="ECO:0000256" key="13">
    <source>
        <dbReference type="ARBA" id="ARBA00035100"/>
    </source>
</evidence>
<dbReference type="SMART" id="SM00073">
    <property type="entry name" value="HPT"/>
    <property type="match status" value="1"/>
</dbReference>
<evidence type="ECO:0000256" key="7">
    <source>
        <dbReference type="ARBA" id="ARBA00022553"/>
    </source>
</evidence>
<evidence type="ECO:0000256" key="12">
    <source>
        <dbReference type="ARBA" id="ARBA00023012"/>
    </source>
</evidence>
<evidence type="ECO:0000256" key="6">
    <source>
        <dbReference type="ARBA" id="ARBA00022500"/>
    </source>
</evidence>
<dbReference type="InterPro" id="IPR004105">
    <property type="entry name" value="CheA-like_dim"/>
</dbReference>
<dbReference type="Proteomes" id="UP001596989">
    <property type="component" value="Unassembled WGS sequence"/>
</dbReference>
<dbReference type="PANTHER" id="PTHR43395">
    <property type="entry name" value="SENSOR HISTIDINE KINASE CHEA"/>
    <property type="match status" value="1"/>
</dbReference>
<dbReference type="InterPro" id="IPR037052">
    <property type="entry name" value="CheA-like_P2_sf"/>
</dbReference>
<dbReference type="InterPro" id="IPR036641">
    <property type="entry name" value="HPT_dom_sf"/>
</dbReference>
<dbReference type="CDD" id="cd00731">
    <property type="entry name" value="CheA_reg"/>
    <property type="match status" value="1"/>
</dbReference>
<dbReference type="InterPro" id="IPR037006">
    <property type="entry name" value="CheA-like_homodim_sf"/>
</dbReference>
<evidence type="ECO:0000259" key="18">
    <source>
        <dbReference type="PROSITE" id="PS50894"/>
    </source>
</evidence>
<evidence type="ECO:0000256" key="8">
    <source>
        <dbReference type="ARBA" id="ARBA00022679"/>
    </source>
</evidence>
<dbReference type="SUPFAM" id="SSF50341">
    <property type="entry name" value="CheW-like"/>
    <property type="match status" value="2"/>
</dbReference>
<dbReference type="Gene3D" id="1.20.120.160">
    <property type="entry name" value="HPT domain"/>
    <property type="match status" value="1"/>
</dbReference>
<accession>A0ABW3HRB1</accession>
<keyword evidence="6" id="KW-0145">Chemotaxis</keyword>
<dbReference type="PROSITE" id="PS50851">
    <property type="entry name" value="CHEW"/>
    <property type="match status" value="2"/>
</dbReference>
<reference evidence="20" key="1">
    <citation type="journal article" date="2019" name="Int. J. Syst. Evol. Microbiol.">
        <title>The Global Catalogue of Microorganisms (GCM) 10K type strain sequencing project: providing services to taxonomists for standard genome sequencing and annotation.</title>
        <authorList>
            <consortium name="The Broad Institute Genomics Platform"/>
            <consortium name="The Broad Institute Genome Sequencing Center for Infectious Disease"/>
            <person name="Wu L."/>
            <person name="Ma J."/>
        </authorList>
    </citation>
    <scope>NUCLEOTIDE SEQUENCE [LARGE SCALE GENOMIC DNA]</scope>
    <source>
        <strain evidence="20">CCUG 59129</strain>
    </source>
</reference>
<keyword evidence="5" id="KW-0963">Cytoplasm</keyword>
<dbReference type="SUPFAM" id="SSF47384">
    <property type="entry name" value="Homodimeric domain of signal transducing histidine kinase"/>
    <property type="match status" value="1"/>
</dbReference>
<dbReference type="RefSeq" id="WP_377564426.1">
    <property type="nucleotide sequence ID" value="NZ_JBHTJZ010000012.1"/>
</dbReference>
<dbReference type="Gene3D" id="1.10.287.560">
    <property type="entry name" value="Histidine kinase CheA-like, homodimeric domain"/>
    <property type="match status" value="1"/>
</dbReference>
<dbReference type="InterPro" id="IPR010808">
    <property type="entry name" value="CheA_P2-bd"/>
</dbReference>
<dbReference type="PROSITE" id="PS50109">
    <property type="entry name" value="HIS_KIN"/>
    <property type="match status" value="1"/>
</dbReference>
<feature type="modified residue" description="Phosphohistidine" evidence="14">
    <location>
        <position position="48"/>
    </location>
</feature>
<gene>
    <name evidence="19" type="ORF">ACFQ2I_11850</name>
</gene>
<evidence type="ECO:0000256" key="15">
    <source>
        <dbReference type="SAM" id="MobiDB-lite"/>
    </source>
</evidence>
<dbReference type="PRINTS" id="PR00344">
    <property type="entry name" value="BCTRLSENSOR"/>
</dbReference>
<evidence type="ECO:0000256" key="10">
    <source>
        <dbReference type="ARBA" id="ARBA00022777"/>
    </source>
</evidence>
<keyword evidence="10" id="KW-0418">Kinase</keyword>
<keyword evidence="20" id="KW-1185">Reference proteome</keyword>
<dbReference type="Pfam" id="PF01627">
    <property type="entry name" value="Hpt"/>
    <property type="match status" value="1"/>
</dbReference>
<name>A0ABW3HRB1_9BACL</name>
<dbReference type="InterPro" id="IPR002545">
    <property type="entry name" value="CheW-lke_dom"/>
</dbReference>
<dbReference type="InterPro" id="IPR035891">
    <property type="entry name" value="CheY-binding_CheA"/>
</dbReference>
<keyword evidence="8" id="KW-0808">Transferase</keyword>
<dbReference type="InterPro" id="IPR003594">
    <property type="entry name" value="HATPase_dom"/>
</dbReference>
<comment type="subcellular location">
    <subcellularLocation>
        <location evidence="2">Cytoplasm</location>
    </subcellularLocation>
</comment>
<keyword evidence="9" id="KW-0547">Nucleotide-binding</keyword>
<evidence type="ECO:0000313" key="19">
    <source>
        <dbReference type="EMBL" id="MFD0960088.1"/>
    </source>
</evidence>
<dbReference type="PANTHER" id="PTHR43395:SF10">
    <property type="entry name" value="CHEMOTAXIS PROTEIN CHEA"/>
    <property type="match status" value="1"/>
</dbReference>
<dbReference type="InterPro" id="IPR008207">
    <property type="entry name" value="Sig_transdc_His_kin_Hpt_dom"/>
</dbReference>
<dbReference type="InterPro" id="IPR005467">
    <property type="entry name" value="His_kinase_dom"/>
</dbReference>
<dbReference type="CDD" id="cd16916">
    <property type="entry name" value="HATPase_CheA-like"/>
    <property type="match status" value="1"/>
</dbReference>
<dbReference type="SMART" id="SM00387">
    <property type="entry name" value="HATPase_c"/>
    <property type="match status" value="1"/>
</dbReference>
<evidence type="ECO:0000256" key="5">
    <source>
        <dbReference type="ARBA" id="ARBA00022490"/>
    </source>
</evidence>
<protein>
    <recommendedName>
        <fullName evidence="4">Chemotaxis protein CheA</fullName>
        <ecNumber evidence="3">2.7.13.3</ecNumber>
    </recommendedName>
</protein>
<dbReference type="SUPFAM" id="SSF55052">
    <property type="entry name" value="CheY-binding domain of CheA"/>
    <property type="match status" value="1"/>
</dbReference>
<dbReference type="Gene3D" id="3.30.70.1110">
    <property type="entry name" value="Histidine kinase CheA-like, P2 response regulator-binding domain"/>
    <property type="match status" value="1"/>
</dbReference>
<dbReference type="SMART" id="SM01231">
    <property type="entry name" value="H-kinase_dim"/>
    <property type="match status" value="1"/>
</dbReference>
<dbReference type="EMBL" id="JBHTJZ010000012">
    <property type="protein sequence ID" value="MFD0960088.1"/>
    <property type="molecule type" value="Genomic_DNA"/>
</dbReference>
<comment type="catalytic activity">
    <reaction evidence="1">
        <text>ATP + protein L-histidine = ADP + protein N-phospho-L-histidine.</text>
        <dbReference type="EC" id="2.7.13.3"/>
    </reaction>
</comment>
<feature type="domain" description="CheW-like" evidence="17">
    <location>
        <begin position="559"/>
        <end position="695"/>
    </location>
</feature>
<dbReference type="SUPFAM" id="SSF55874">
    <property type="entry name" value="ATPase domain of HSP90 chaperone/DNA topoisomerase II/histidine kinase"/>
    <property type="match status" value="1"/>
</dbReference>
<organism evidence="19 20">
    <name type="scientific">Paenibacillus chungangensis</name>
    <dbReference type="NCBI Taxonomy" id="696535"/>
    <lineage>
        <taxon>Bacteria</taxon>
        <taxon>Bacillati</taxon>
        <taxon>Bacillota</taxon>
        <taxon>Bacilli</taxon>
        <taxon>Bacillales</taxon>
        <taxon>Paenibacillaceae</taxon>
        <taxon>Paenibacillus</taxon>
    </lineage>
</organism>
<dbReference type="InterPro" id="IPR036097">
    <property type="entry name" value="HisK_dim/P_sf"/>
</dbReference>
<evidence type="ECO:0000313" key="20">
    <source>
        <dbReference type="Proteomes" id="UP001596989"/>
    </source>
</evidence>
<comment type="function">
    <text evidence="13">Involved in the transmission of sensory signals from the chemoreceptors to the flagellar motors. CheA is autophosphorylated; it can transfer its phosphate group to either CheB or CheY.</text>
</comment>
<comment type="caution">
    <text evidence="19">The sequence shown here is derived from an EMBL/GenBank/DDBJ whole genome shotgun (WGS) entry which is preliminary data.</text>
</comment>
<evidence type="ECO:0000256" key="11">
    <source>
        <dbReference type="ARBA" id="ARBA00022840"/>
    </source>
</evidence>
<evidence type="ECO:0000259" key="17">
    <source>
        <dbReference type="PROSITE" id="PS50851"/>
    </source>
</evidence>
<feature type="domain" description="Histidine kinase" evidence="16">
    <location>
        <begin position="343"/>
        <end position="557"/>
    </location>
</feature>
<dbReference type="PROSITE" id="PS50894">
    <property type="entry name" value="HPT"/>
    <property type="match status" value="1"/>
</dbReference>
<dbReference type="InterPro" id="IPR004358">
    <property type="entry name" value="Sig_transdc_His_kin-like_C"/>
</dbReference>
<dbReference type="Gene3D" id="3.30.565.10">
    <property type="entry name" value="Histidine kinase-like ATPase, C-terminal domain"/>
    <property type="match status" value="1"/>
</dbReference>
<dbReference type="SUPFAM" id="SSF47226">
    <property type="entry name" value="Histidine-containing phosphotransfer domain, HPT domain"/>
    <property type="match status" value="1"/>
</dbReference>
<proteinExistence type="predicted"/>
<evidence type="ECO:0000256" key="3">
    <source>
        <dbReference type="ARBA" id="ARBA00012438"/>
    </source>
</evidence>
<dbReference type="Pfam" id="PF01584">
    <property type="entry name" value="CheW"/>
    <property type="match status" value="2"/>
</dbReference>
<feature type="domain" description="CheW-like" evidence="17">
    <location>
        <begin position="714"/>
        <end position="856"/>
    </location>
</feature>
<feature type="region of interest" description="Disordered" evidence="15">
    <location>
        <begin position="127"/>
        <end position="148"/>
    </location>
</feature>
<dbReference type="Gene3D" id="2.30.30.40">
    <property type="entry name" value="SH3 Domains"/>
    <property type="match status" value="2"/>
</dbReference>
<dbReference type="EC" id="2.7.13.3" evidence="3"/>
<keyword evidence="11" id="KW-0067">ATP-binding</keyword>
<evidence type="ECO:0000256" key="2">
    <source>
        <dbReference type="ARBA" id="ARBA00004496"/>
    </source>
</evidence>
<evidence type="ECO:0000256" key="14">
    <source>
        <dbReference type="PROSITE-ProRule" id="PRU00110"/>
    </source>
</evidence>
<dbReference type="Pfam" id="PF02518">
    <property type="entry name" value="HATPase_c"/>
    <property type="match status" value="1"/>
</dbReference>
<keyword evidence="7 14" id="KW-0597">Phosphoprotein</keyword>
<dbReference type="InterPro" id="IPR036890">
    <property type="entry name" value="HATPase_C_sf"/>
</dbReference>
<evidence type="ECO:0000259" key="16">
    <source>
        <dbReference type="PROSITE" id="PS50109"/>
    </source>
</evidence>
<dbReference type="Gene3D" id="2.40.50.180">
    <property type="entry name" value="CheA-289, Domain 4"/>
    <property type="match status" value="1"/>
</dbReference>
<evidence type="ECO:0000256" key="9">
    <source>
        <dbReference type="ARBA" id="ARBA00022741"/>
    </source>
</evidence>
<dbReference type="InterPro" id="IPR051315">
    <property type="entry name" value="Bact_Chemotaxis_CheA"/>
</dbReference>
<dbReference type="CDD" id="cd00088">
    <property type="entry name" value="HPT"/>
    <property type="match status" value="1"/>
</dbReference>
<evidence type="ECO:0000256" key="4">
    <source>
        <dbReference type="ARBA" id="ARBA00021495"/>
    </source>
</evidence>
<dbReference type="InterPro" id="IPR036061">
    <property type="entry name" value="CheW-like_dom_sf"/>
</dbReference>
<sequence>MDFQTSEYLGIFLDELDEQLQHLDSGLLKLEQDCRDMDTISVVFRAAHTLKGSSAAMGFHPLKELTHSIENIFELIRNRQLVIDRPMMDILFQAIDYIKVLKAAILSGDIHEMDIRPLKEQLEHIYRTSQDNGGGAEPDDRDEQPGEGRYEGIRLDEYERNLILQACRNGYQVMAVSISISSAAEMKSVRALLVHNRLKVLGELIVAYPAAEQIEDEEAFDGNLVFMIATKENRSTILSALSEISQINSYHLTRMNEHTLDPYSETVSLGRLPAAAGAEAAAAVSSAVRPDSEADGKRKSGQTVRVDVDRLEQLLNFVGELIIDNTRLQQFQSRFQRQFKDDEEAGELNDIVSRFGRVISNLQDGVMKTRMLPIEHLFSRFPRVVRDAAQSVGKEVELVMEGKETELDRSLIEEIVDPIIHILRNSVDHGIESPEERERVGKTRRGRLVLKASHQENGIVLTIVDDGRGINPEKVKQASIRKGFITAEEASRMTDKELVQLIFHSGLSTAERVTDLSGRGVGMDIVRSHLERLNGVIDIETSPGEGTAITIKLPLTLAIIRSLLVKLGGSTFAIPLVNVVEIVRLYVHEIGMVQGREVCHIRGRTFPLIRMHRRLQLSEHEDQRSQDRLFVVVLGIADKRVCLVVDKMIGNQEIVIKSLGDYIGEVPYLSGATILGDGSVALILDVGAIVKEEGSFYESHHIETNDGQGEGKTVMQMVAFQLAGGQYALPIQRVKEIIPVPPVTQAVHAPPHMLGLIHLREAVLPVFNLRSFFGLPEQACTQDKARIIVVETNRRDVGIRIDEVTEVLMLSESDVEDLPHTADRRGRHEVVKRLYRHGERLVMLMDIDCFLRECEYS</sequence>
<dbReference type="SMART" id="SM00260">
    <property type="entry name" value="CheW"/>
    <property type="match status" value="2"/>
</dbReference>
<dbReference type="Pfam" id="PF02895">
    <property type="entry name" value="H-kinase_dim"/>
    <property type="match status" value="1"/>
</dbReference>